<protein>
    <submittedName>
        <fullName evidence="2">Trypsin</fullName>
    </submittedName>
</protein>
<organism evidence="1 2">
    <name type="scientific">Panagrolaimus sp. JU765</name>
    <dbReference type="NCBI Taxonomy" id="591449"/>
    <lineage>
        <taxon>Eukaryota</taxon>
        <taxon>Metazoa</taxon>
        <taxon>Ecdysozoa</taxon>
        <taxon>Nematoda</taxon>
        <taxon>Chromadorea</taxon>
        <taxon>Rhabditida</taxon>
        <taxon>Tylenchina</taxon>
        <taxon>Panagrolaimomorpha</taxon>
        <taxon>Panagrolaimoidea</taxon>
        <taxon>Panagrolaimidae</taxon>
        <taxon>Panagrolaimus</taxon>
    </lineage>
</organism>
<evidence type="ECO:0000313" key="1">
    <source>
        <dbReference type="Proteomes" id="UP000887576"/>
    </source>
</evidence>
<accession>A0AC34RCI0</accession>
<sequence>ICMYKNDSTVLHGDSGGPAFAQGKDGRFYQVGVNVNILTSEYSSSAFSWKSPSQSPSALASFSTDISYYCPWIEARTGGEVKCQTFKSTPIVP</sequence>
<dbReference type="Proteomes" id="UP000887576">
    <property type="component" value="Unplaced"/>
</dbReference>
<name>A0AC34RCI0_9BILA</name>
<evidence type="ECO:0000313" key="2">
    <source>
        <dbReference type="WBParaSite" id="JU765_v2.g5724.t1"/>
    </source>
</evidence>
<dbReference type="WBParaSite" id="JU765_v2.g5724.t1">
    <property type="protein sequence ID" value="JU765_v2.g5724.t1"/>
    <property type="gene ID" value="JU765_v2.g5724"/>
</dbReference>
<reference evidence="2" key="1">
    <citation type="submission" date="2022-11" db="UniProtKB">
        <authorList>
            <consortium name="WormBaseParasite"/>
        </authorList>
    </citation>
    <scope>IDENTIFICATION</scope>
</reference>
<proteinExistence type="predicted"/>